<feature type="transmembrane region" description="Helical" evidence="1">
    <location>
        <begin position="53"/>
        <end position="73"/>
    </location>
</feature>
<dbReference type="RefSeq" id="WP_345135244.1">
    <property type="nucleotide sequence ID" value="NZ_BAABAT010000030.1"/>
</dbReference>
<evidence type="ECO:0000256" key="1">
    <source>
        <dbReference type="SAM" id="Phobius"/>
    </source>
</evidence>
<dbReference type="Proteomes" id="UP001500620">
    <property type="component" value="Unassembled WGS sequence"/>
</dbReference>
<evidence type="ECO:0000313" key="2">
    <source>
        <dbReference type="EMBL" id="GAA4258321.1"/>
    </source>
</evidence>
<gene>
    <name evidence="2" type="ORF">GCM10022255_078550</name>
</gene>
<proteinExistence type="predicted"/>
<comment type="caution">
    <text evidence="2">The sequence shown here is derived from an EMBL/GenBank/DDBJ whole genome shotgun (WGS) entry which is preliminary data.</text>
</comment>
<evidence type="ECO:0000313" key="3">
    <source>
        <dbReference type="Proteomes" id="UP001500620"/>
    </source>
</evidence>
<feature type="transmembrane region" description="Helical" evidence="1">
    <location>
        <begin position="85"/>
        <end position="105"/>
    </location>
</feature>
<keyword evidence="1" id="KW-0472">Membrane</keyword>
<protein>
    <submittedName>
        <fullName evidence="2">Uncharacterized protein</fullName>
    </submittedName>
</protein>
<keyword evidence="3" id="KW-1185">Reference proteome</keyword>
<dbReference type="EMBL" id="BAABAT010000030">
    <property type="protein sequence ID" value="GAA4258321.1"/>
    <property type="molecule type" value="Genomic_DNA"/>
</dbReference>
<accession>A0ABP8DKJ4</accession>
<keyword evidence="1" id="KW-0812">Transmembrane</keyword>
<sequence length="157" mass="17594">MRTGRALGCFAAAYAIVTVLAGASTLIYATINHTEDADARAVSPVLSPSFTATVPFHVLIMVLVFTPFAWLYWRRADGRDPVRETLRLSVVWTVAAMVVDFVGFVVVHNPWSLTPHQFYVDYQPWITLIYAAIFVSPWLRLAIARSRQGSRTILPRV</sequence>
<reference evidence="3" key="1">
    <citation type="journal article" date="2019" name="Int. J. Syst. Evol. Microbiol.">
        <title>The Global Catalogue of Microorganisms (GCM) 10K type strain sequencing project: providing services to taxonomists for standard genome sequencing and annotation.</title>
        <authorList>
            <consortium name="The Broad Institute Genomics Platform"/>
            <consortium name="The Broad Institute Genome Sequencing Center for Infectious Disease"/>
            <person name="Wu L."/>
            <person name="Ma J."/>
        </authorList>
    </citation>
    <scope>NUCLEOTIDE SEQUENCE [LARGE SCALE GENOMIC DNA]</scope>
    <source>
        <strain evidence="3">JCM 17441</strain>
    </source>
</reference>
<name>A0ABP8DKJ4_9ACTN</name>
<organism evidence="2 3">
    <name type="scientific">Dactylosporangium darangshiense</name>
    <dbReference type="NCBI Taxonomy" id="579108"/>
    <lineage>
        <taxon>Bacteria</taxon>
        <taxon>Bacillati</taxon>
        <taxon>Actinomycetota</taxon>
        <taxon>Actinomycetes</taxon>
        <taxon>Micromonosporales</taxon>
        <taxon>Micromonosporaceae</taxon>
        <taxon>Dactylosporangium</taxon>
    </lineage>
</organism>
<feature type="transmembrane region" description="Helical" evidence="1">
    <location>
        <begin position="125"/>
        <end position="143"/>
    </location>
</feature>
<keyword evidence="1" id="KW-1133">Transmembrane helix</keyword>